<accession>A0AAV5P1W8</accession>
<protein>
    <submittedName>
        <fullName evidence="1">Uncharacterized protein</fullName>
    </submittedName>
</protein>
<comment type="caution">
    <text evidence="1">The sequence shown here is derived from an EMBL/GenBank/DDBJ whole genome shotgun (WGS) entry which is preliminary data.</text>
</comment>
<name>A0AAV5P1W8_9VIBR</name>
<dbReference type="EMBL" id="BSNX01000075">
    <property type="protein sequence ID" value="GLQ75992.1"/>
    <property type="molecule type" value="Genomic_DNA"/>
</dbReference>
<sequence length="233" mass="26132">MSQFGSTLGGWSNFRKLNLEDKAVFNSALEGFVGVNYEPMEVQSQVVAGVNYRYLCKANLIDEPTLHYFSWVSMFAPLDGKPYITNIQRIEEPKMVESQKVDQFELVSLKASLRNNAGESAEDVLGFERLVRDGNECYQYYQAERGVGLTHATQVICPLGLAIIEGYKFDYKQAIEVFYTGNWGSKFIKLSLSKVLTPEVKEPVWTFVSDLGTQVQIGADTGKILKAVLLETV</sequence>
<keyword evidence="2" id="KW-1185">Reference proteome</keyword>
<dbReference type="AlphaFoldDB" id="A0AAV5P1W8"/>
<proteinExistence type="predicted"/>
<dbReference type="Proteomes" id="UP001156690">
    <property type="component" value="Unassembled WGS sequence"/>
</dbReference>
<dbReference type="RefSeq" id="WP_224055644.1">
    <property type="nucleotide sequence ID" value="NZ_AP025145.1"/>
</dbReference>
<dbReference type="SUPFAM" id="SSF54403">
    <property type="entry name" value="Cystatin/monellin"/>
    <property type="match status" value="1"/>
</dbReference>
<reference evidence="2" key="1">
    <citation type="journal article" date="2019" name="Int. J. Syst. Evol. Microbiol.">
        <title>The Global Catalogue of Microorganisms (GCM) 10K type strain sequencing project: providing services to taxonomists for standard genome sequencing and annotation.</title>
        <authorList>
            <consortium name="The Broad Institute Genomics Platform"/>
            <consortium name="The Broad Institute Genome Sequencing Center for Infectious Disease"/>
            <person name="Wu L."/>
            <person name="Ma J."/>
        </authorList>
    </citation>
    <scope>NUCLEOTIDE SEQUENCE [LARGE SCALE GENOMIC DNA]</scope>
    <source>
        <strain evidence="2">NBRC 15640</strain>
    </source>
</reference>
<evidence type="ECO:0000313" key="2">
    <source>
        <dbReference type="Proteomes" id="UP001156690"/>
    </source>
</evidence>
<evidence type="ECO:0000313" key="1">
    <source>
        <dbReference type="EMBL" id="GLQ75992.1"/>
    </source>
</evidence>
<dbReference type="InterPro" id="IPR046350">
    <property type="entry name" value="Cystatin_sf"/>
</dbReference>
<organism evidence="1 2">
    <name type="scientific">Vibrio penaeicida</name>
    <dbReference type="NCBI Taxonomy" id="104609"/>
    <lineage>
        <taxon>Bacteria</taxon>
        <taxon>Pseudomonadati</taxon>
        <taxon>Pseudomonadota</taxon>
        <taxon>Gammaproteobacteria</taxon>
        <taxon>Vibrionales</taxon>
        <taxon>Vibrionaceae</taxon>
        <taxon>Vibrio</taxon>
    </lineage>
</organism>
<gene>
    <name evidence="1" type="ORF">GCM10007932_53550</name>
</gene>